<keyword evidence="2" id="KW-0472">Membrane</keyword>
<organism evidence="3 4">
    <name type="scientific">Amycolatopsis echigonensis</name>
    <dbReference type="NCBI Taxonomy" id="2576905"/>
    <lineage>
        <taxon>Bacteria</taxon>
        <taxon>Bacillati</taxon>
        <taxon>Actinomycetota</taxon>
        <taxon>Actinomycetes</taxon>
        <taxon>Pseudonocardiales</taxon>
        <taxon>Pseudonocardiaceae</taxon>
        <taxon>Amycolatopsis</taxon>
    </lineage>
</organism>
<protein>
    <submittedName>
        <fullName evidence="3">Uncharacterized protein</fullName>
    </submittedName>
</protein>
<dbReference type="EMBL" id="PJMY01000003">
    <property type="protein sequence ID" value="PKV97910.1"/>
    <property type="molecule type" value="Genomic_DNA"/>
</dbReference>
<keyword evidence="2" id="KW-0812">Transmembrane</keyword>
<comment type="caution">
    <text evidence="3">The sequence shown here is derived from an EMBL/GenBank/DDBJ whole genome shotgun (WGS) entry which is preliminary data.</text>
</comment>
<dbReference type="AlphaFoldDB" id="A0A2N3WVL4"/>
<proteinExistence type="predicted"/>
<dbReference type="Proteomes" id="UP000233750">
    <property type="component" value="Unassembled WGS sequence"/>
</dbReference>
<keyword evidence="4" id="KW-1185">Reference proteome</keyword>
<keyword evidence="2" id="KW-1133">Transmembrane helix</keyword>
<name>A0A2N3WVL4_9PSEU</name>
<accession>A0A2N3WVL4</accession>
<reference evidence="3 4" key="1">
    <citation type="submission" date="2017-12" db="EMBL/GenBank/DDBJ databases">
        <title>Sequencing the genomes of 1000 Actinobacteria strains.</title>
        <authorList>
            <person name="Klenk H.-P."/>
        </authorList>
    </citation>
    <scope>NUCLEOTIDE SEQUENCE [LARGE SCALE GENOMIC DNA]</scope>
    <source>
        <strain evidence="3 4">DSM 45165</strain>
    </source>
</reference>
<evidence type="ECO:0000256" key="1">
    <source>
        <dbReference type="SAM" id="MobiDB-lite"/>
    </source>
</evidence>
<gene>
    <name evidence="3" type="ORF">ATK30_8913</name>
</gene>
<feature type="compositionally biased region" description="Pro residues" evidence="1">
    <location>
        <begin position="26"/>
        <end position="42"/>
    </location>
</feature>
<evidence type="ECO:0000256" key="2">
    <source>
        <dbReference type="SAM" id="Phobius"/>
    </source>
</evidence>
<sequence>MNYGVRVSHPHFTPGVPGPSDTAPIPAVPAQPGPPPGPPPGPSRNRALLLRGAGLVAIAVVAGLVWYLIRHDSTPEQPVAESPATTAKPAFDYKLAEGPVKATDCAANAYSGAKKFFQDNQCTSLARALYTVQSGDAKALVSVVLVTMPDAAKATELKQLTDQDGTGNVSDLVRDGTFHDTDAPKLSGDQAVYESKASGPEVTIVLTDFYYGHHDKPLLEQIAKNALKLSGKLR</sequence>
<feature type="transmembrane region" description="Helical" evidence="2">
    <location>
        <begin position="48"/>
        <end position="69"/>
    </location>
</feature>
<feature type="region of interest" description="Disordered" evidence="1">
    <location>
        <begin position="1"/>
        <end position="45"/>
    </location>
</feature>
<evidence type="ECO:0000313" key="3">
    <source>
        <dbReference type="EMBL" id="PKV97910.1"/>
    </source>
</evidence>
<evidence type="ECO:0000313" key="4">
    <source>
        <dbReference type="Proteomes" id="UP000233750"/>
    </source>
</evidence>